<dbReference type="Gene3D" id="1.10.510.10">
    <property type="entry name" value="Transferase(Phosphotransferase) domain 1"/>
    <property type="match status" value="1"/>
</dbReference>
<dbReference type="InterPro" id="IPR011009">
    <property type="entry name" value="Kinase-like_dom_sf"/>
</dbReference>
<dbReference type="Proteomes" id="UP001281761">
    <property type="component" value="Unassembled WGS sequence"/>
</dbReference>
<name>A0ABQ9WTN5_9EUKA</name>
<keyword evidence="2" id="KW-0472">Membrane</keyword>
<sequence length="1819" mass="198544">MFDVSNSTFSVKGIHANCKSGRNGLCSISASQVRTFDSEAFQSGSSIPLLGVTHLSNTHALPPLAGLLHPSTMLSSAFNSDLNDISLDIDAGVSVVGMGLVLASTSFLAGTGPLLSFGLSEDQPLPDVVHSQRMETMLIGCKLMNVTSRRVGRREEVMVGREVSQQLIGSAVCRSVNHASGTGMMDGNLGGNVRCVNTSFRECRREGNSDPSFFNTNMTQTATGRQVFDASCTATLARLEEHCRLAWRSIAGSLGGALQARLEEHCRLAWRSSADAELLSVSAGEGVLLQHCQSTVAGDDGGGGECLGDENGRAVFPTRAVLFLGMPQQRSLSQCRWLCPCYEHSVSLDGRLLLCAVDCIERRSAHSLRRHTQRPLQLRLRPLLCHELWMSCGDSRDSNSRLLFPTDNFTHCDTTSDQPNVFFQNGSKSDSDLVPLVTSPPTPTISAIDIQFDEERMLATVSVTASGEIGGTMGILLDGLIVPRLIHVTFGSETELSRSGSAVVSSGPLGVLPKANYTAVDQSFAAVFLAPRIIDCVCSLKDANTSVIVVSGWELEEGNYVMEFTEGQDGDEKEISLTWVNTWTLEGTALLYPSEAEGRLDWETEFEVRSVVRRTPSEDTTIELSRTLQFTTPKEPIRIEGADCSLDGEKEKSGVVEFWGECLSSGDEYSLKVKREVEGVVSGEVIELNGTLSSESESGSFLHTEEIFGTSSPHVSFGETYLVVGIVVGGVDGVVNGDIRFSVPAEPSRLTKITASAFTNNDKTQIELSFDVHALKANTVYKMILQSIVGEGKSSHEKAIELTTNETGDFETFSVILYPIEIDETTRKGQLDLGTDCKAKSIEHGSIFPHIETTDTSFSTPDEPVRVEACVSQQLSNDWTKLTLLLTGRMLTSPLVSVCLSNGSHKWLPLSPIIVENDTHCSVEFLIGNDEDASLLAFVKEYTLQDGESAAFVVHSEVVVSVPRPPTVREMKFSFANDVHTSCVVELFGNDLVASTEYNMTLNSSLWMIVQFVSSTSGKSELIEIGWGGGLQFNAEYTATSLIPLCVDDGDILVVGSLSAETGKRPSSFNIFVDSSSLEGSPFCGDLSRACSSMPEVWKIVSGLVIVRPTIEIVDSVRMNDGIRIVGGMHAVIRNGTSSDPSLLVPSSFSLDSLSAVIVVEATGFLEIRNVDVLLESSDPSFVFLSATQATIILREGIISGPTTPSFTHYEDDGNNLCSWTTGALHLTNCSMNVSDTKLTHLSQGVINMKGGTVSFVSSLFSDNTPSFEPFSSFRRNLICSDNGSIDVGSLTGGDGMLDHPHLWMATDGCTMTGEYSKPLSPLFIPTLSNTSTSSFDKKKELFEVEVKGSTLIPCGLSLEVFEMMKNKKEGENERFQLSNNTTTSFTETSVRLTLPSSSLISLRSELEWRGRLIFGNNQQTDTTFVIQLSRTEKLAESVKENMKWWLPLAIVLTTGLLVVVVIVVLCVWRRKKSGGKEDMMRLMVTHEMEVEKYEVMDDDAAGHTVNISSIRGLNENTLNTEAWTEKRLSDSEKKEEEKEMEHIPFENRVCGLSCGEKSGVVSVVDKTETLYRRLHVLKLGVDRRWAQLSVSRGLPHAMGMTECSAILTELTSHSVVVSGERTMSLIVKGDTIRTDAITEQATQLKEEVNENPQKQVDETDTSLNFAVADSEQKLAQPQPPQIARPHPLHQNDEQRDDVRWQAPEEGKENEDEMNTNKGQVRKEIDRAKASLFRLGLILWEIETGNVPFSELDGVNAHRNLSVGIVPKMDGVGEKMRGLIEECLSVNPDKRPSVELVISRLSLMDGKESTQKAQHIALS</sequence>
<proteinExistence type="predicted"/>
<feature type="domain" description="Protein kinase" evidence="3">
    <location>
        <begin position="1494"/>
        <end position="1804"/>
    </location>
</feature>
<gene>
    <name evidence="4" type="ORF">BLNAU_22218</name>
</gene>
<organism evidence="4 5">
    <name type="scientific">Blattamonas nauphoetae</name>
    <dbReference type="NCBI Taxonomy" id="2049346"/>
    <lineage>
        <taxon>Eukaryota</taxon>
        <taxon>Metamonada</taxon>
        <taxon>Preaxostyla</taxon>
        <taxon>Oxymonadida</taxon>
        <taxon>Blattamonas</taxon>
    </lineage>
</organism>
<comment type="caution">
    <text evidence="4">The sequence shown here is derived from an EMBL/GenBank/DDBJ whole genome shotgun (WGS) entry which is preliminary data.</text>
</comment>
<dbReference type="InterPro" id="IPR000719">
    <property type="entry name" value="Prot_kinase_dom"/>
</dbReference>
<reference evidence="4 5" key="1">
    <citation type="journal article" date="2022" name="bioRxiv">
        <title>Genomics of Preaxostyla Flagellates Illuminates Evolutionary Transitions and the Path Towards Mitochondrial Loss.</title>
        <authorList>
            <person name="Novak L.V.F."/>
            <person name="Treitli S.C."/>
            <person name="Pyrih J."/>
            <person name="Halakuc P."/>
            <person name="Pipaliya S.V."/>
            <person name="Vacek V."/>
            <person name="Brzon O."/>
            <person name="Soukal P."/>
            <person name="Eme L."/>
            <person name="Dacks J.B."/>
            <person name="Karnkowska A."/>
            <person name="Elias M."/>
            <person name="Hampl V."/>
        </authorList>
    </citation>
    <scope>NUCLEOTIDE SEQUENCE [LARGE SCALE GENOMIC DNA]</scope>
    <source>
        <strain evidence="4">NAU3</strain>
        <tissue evidence="4">Gut</tissue>
    </source>
</reference>
<feature type="region of interest" description="Disordered" evidence="1">
    <location>
        <begin position="1673"/>
        <end position="1697"/>
    </location>
</feature>
<dbReference type="PROSITE" id="PS50011">
    <property type="entry name" value="PROTEIN_KINASE_DOM"/>
    <property type="match status" value="1"/>
</dbReference>
<keyword evidence="5" id="KW-1185">Reference proteome</keyword>
<evidence type="ECO:0000256" key="1">
    <source>
        <dbReference type="SAM" id="MobiDB-lite"/>
    </source>
</evidence>
<dbReference type="SUPFAM" id="SSF56112">
    <property type="entry name" value="Protein kinase-like (PK-like)"/>
    <property type="match status" value="1"/>
</dbReference>
<evidence type="ECO:0000259" key="3">
    <source>
        <dbReference type="PROSITE" id="PS50011"/>
    </source>
</evidence>
<keyword evidence="2" id="KW-0812">Transmembrane</keyword>
<evidence type="ECO:0000313" key="4">
    <source>
        <dbReference type="EMBL" id="KAK2942857.1"/>
    </source>
</evidence>
<protein>
    <recommendedName>
        <fullName evidence="3">Protein kinase domain-containing protein</fullName>
    </recommendedName>
</protein>
<evidence type="ECO:0000313" key="5">
    <source>
        <dbReference type="Proteomes" id="UP001281761"/>
    </source>
</evidence>
<feature type="transmembrane region" description="Helical" evidence="2">
    <location>
        <begin position="1445"/>
        <end position="1469"/>
    </location>
</feature>
<accession>A0ABQ9WTN5</accession>
<dbReference type="EMBL" id="JARBJD010000378">
    <property type="protein sequence ID" value="KAK2942857.1"/>
    <property type="molecule type" value="Genomic_DNA"/>
</dbReference>
<evidence type="ECO:0000256" key="2">
    <source>
        <dbReference type="SAM" id="Phobius"/>
    </source>
</evidence>
<keyword evidence="2" id="KW-1133">Transmembrane helix</keyword>